<protein>
    <submittedName>
        <fullName evidence="1">Carbon monoxide dehydrogenase</fullName>
    </submittedName>
</protein>
<dbReference type="STRING" id="1827387.A4S15_13675"/>
<gene>
    <name evidence="1" type="ORF">A4S15_13675</name>
</gene>
<dbReference type="Gene3D" id="3.30.530.20">
    <property type="match status" value="1"/>
</dbReference>
<comment type="caution">
    <text evidence="1">The sequence shown here is derived from an EMBL/GenBank/DDBJ whole genome shotgun (WGS) entry which is preliminary data.</text>
</comment>
<sequence length="152" mass="15715">MDMTGEQRIEASREKVWAALNDPEVLKGCIPGCQTIEKLSDSEMKATVTLKIGPVKASFAGKVTLSDLDPPKSYTISGEGAGGVAGFAKGGAKVRLEEDGAATILHYEVNAQVGGKIAQLGARLIDGTAKKLAGDFFTTFSKAVAPADSSIG</sequence>
<dbReference type="RefSeq" id="WP_376799998.1">
    <property type="nucleotide sequence ID" value="NZ_DBNB01000007.1"/>
</dbReference>
<evidence type="ECO:0000313" key="2">
    <source>
        <dbReference type="Proteomes" id="UP000192872"/>
    </source>
</evidence>
<dbReference type="Pfam" id="PF06240">
    <property type="entry name" value="COXG"/>
    <property type="match status" value="1"/>
</dbReference>
<dbReference type="Proteomes" id="UP000192872">
    <property type="component" value="Unassembled WGS sequence"/>
</dbReference>
<dbReference type="AlphaFoldDB" id="A0A1W9HRW1"/>
<dbReference type="PANTHER" id="PTHR38588">
    <property type="entry name" value="BLL0334 PROTEIN"/>
    <property type="match status" value="1"/>
</dbReference>
<accession>A0A1W9HRW1</accession>
<dbReference type="CDD" id="cd05018">
    <property type="entry name" value="CoxG"/>
    <property type="match status" value="1"/>
</dbReference>
<dbReference type="EMBL" id="LWDL01000028">
    <property type="protein sequence ID" value="OQW50012.1"/>
    <property type="molecule type" value="Genomic_DNA"/>
</dbReference>
<dbReference type="InterPro" id="IPR023393">
    <property type="entry name" value="START-like_dom_sf"/>
</dbReference>
<reference evidence="1 2" key="1">
    <citation type="journal article" date="2017" name="Water Res.">
        <title>Comammox in drinking water systems.</title>
        <authorList>
            <person name="Wang Y."/>
            <person name="Ma L."/>
            <person name="Mao Y."/>
            <person name="Jiang X."/>
            <person name="Xia Y."/>
            <person name="Yu K."/>
            <person name="Li B."/>
            <person name="Zhang T."/>
        </authorList>
    </citation>
    <scope>NUCLEOTIDE SEQUENCE [LARGE SCALE GENOMIC DNA]</scope>
    <source>
        <strain evidence="1">SG_bin8</strain>
    </source>
</reference>
<name>A0A1W9HRW1_9HYPH</name>
<dbReference type="InterPro" id="IPR010419">
    <property type="entry name" value="CO_DH_gsu"/>
</dbReference>
<dbReference type="SUPFAM" id="SSF55961">
    <property type="entry name" value="Bet v1-like"/>
    <property type="match status" value="1"/>
</dbReference>
<proteinExistence type="predicted"/>
<organism evidence="1 2">
    <name type="scientific">Candidatus Raskinella chloraquaticus</name>
    <dbReference type="NCBI Taxonomy" id="1951219"/>
    <lineage>
        <taxon>Bacteria</taxon>
        <taxon>Pseudomonadati</taxon>
        <taxon>Pseudomonadota</taxon>
        <taxon>Alphaproteobacteria</taxon>
        <taxon>Hyphomicrobiales</taxon>
        <taxon>Phreatobacteraceae</taxon>
        <taxon>Candidatus Raskinella</taxon>
    </lineage>
</organism>
<dbReference type="PANTHER" id="PTHR38588:SF1">
    <property type="entry name" value="BLL0334 PROTEIN"/>
    <property type="match status" value="1"/>
</dbReference>
<evidence type="ECO:0000313" key="1">
    <source>
        <dbReference type="EMBL" id="OQW50012.1"/>
    </source>
</evidence>